<feature type="compositionally biased region" description="Low complexity" evidence="10">
    <location>
        <begin position="481"/>
        <end position="493"/>
    </location>
</feature>
<dbReference type="InterPro" id="IPR009006">
    <property type="entry name" value="Ala_racemase/Decarboxylase_C"/>
</dbReference>
<comment type="similarity">
    <text evidence="6">Belongs to the Orn/Lys/Arg decarboxylase class-II family. LysA subfamily.</text>
</comment>
<dbReference type="SUPFAM" id="SSF51419">
    <property type="entry name" value="PLP-binding barrel"/>
    <property type="match status" value="1"/>
</dbReference>
<evidence type="ECO:0000259" key="11">
    <source>
        <dbReference type="Pfam" id="PF02784"/>
    </source>
</evidence>
<feature type="binding site" evidence="6">
    <location>
        <position position="354"/>
    </location>
    <ligand>
        <name>substrate</name>
    </ligand>
</feature>
<dbReference type="GO" id="GO:0030170">
    <property type="term" value="F:pyridoxal phosphate binding"/>
    <property type="evidence" value="ECO:0007669"/>
    <property type="project" value="UniProtKB-UniRule"/>
</dbReference>
<dbReference type="InterPro" id="IPR022653">
    <property type="entry name" value="De-COase2_pyr-phos_BS"/>
</dbReference>
<dbReference type="Proteomes" id="UP000023351">
    <property type="component" value="Unassembled WGS sequence"/>
</dbReference>
<keyword evidence="5 6" id="KW-0456">Lyase</keyword>
<evidence type="ECO:0000256" key="1">
    <source>
        <dbReference type="ARBA" id="ARBA00001933"/>
    </source>
</evidence>
<evidence type="ECO:0000256" key="9">
    <source>
        <dbReference type="RuleBase" id="RU003738"/>
    </source>
</evidence>
<feature type="domain" description="Orn/DAP/Arg decarboxylase 2 N-terminal" evidence="11">
    <location>
        <begin position="39"/>
        <end position="289"/>
    </location>
</feature>
<dbReference type="PANTHER" id="PTHR43727:SF2">
    <property type="entry name" value="GROUP IV DECARBOXYLASE"/>
    <property type="match status" value="1"/>
</dbReference>
<comment type="subunit">
    <text evidence="6">Homodimer.</text>
</comment>
<name>X8DT68_9MYCO</name>
<dbReference type="InterPro" id="IPR022644">
    <property type="entry name" value="De-COase2_N"/>
</dbReference>
<evidence type="ECO:0000256" key="2">
    <source>
        <dbReference type="ARBA" id="ARBA00022793"/>
    </source>
</evidence>
<evidence type="ECO:0000313" key="12">
    <source>
        <dbReference type="EMBL" id="EUA71589.1"/>
    </source>
</evidence>
<dbReference type="PATRIC" id="fig|1299321.3.peg.1024"/>
<dbReference type="UniPathway" id="UPA00034">
    <property type="reaction ID" value="UER00027"/>
</dbReference>
<keyword evidence="2 6" id="KW-0210">Decarboxylase</keyword>
<feature type="compositionally biased region" description="Basic and acidic residues" evidence="10">
    <location>
        <begin position="468"/>
        <end position="479"/>
    </location>
</feature>
<accession>X8DT68</accession>
<feature type="binding site" evidence="6">
    <location>
        <position position="322"/>
    </location>
    <ligand>
        <name>substrate</name>
    </ligand>
</feature>
<dbReference type="HAMAP" id="MF_02120">
    <property type="entry name" value="LysA"/>
    <property type="match status" value="1"/>
</dbReference>
<proteinExistence type="inferred from homology"/>
<dbReference type="PANTHER" id="PTHR43727">
    <property type="entry name" value="DIAMINOPIMELATE DECARBOXYLASE"/>
    <property type="match status" value="1"/>
</dbReference>
<feature type="binding site" evidence="6">
    <location>
        <position position="240"/>
    </location>
    <ligand>
        <name>pyridoxal 5'-phosphate</name>
        <dbReference type="ChEBI" id="CHEBI:597326"/>
    </ligand>
</feature>
<comment type="pathway">
    <text evidence="6 9">Amino-acid biosynthesis; L-lysine biosynthesis via DAP pathway; L-lysine from DL-2,6-diaminopimelate: step 1/1.</text>
</comment>
<protein>
    <recommendedName>
        <fullName evidence="6 7">Diaminopimelate decarboxylase</fullName>
        <shortName evidence="6">DAP decarboxylase</shortName>
        <shortName evidence="6">DAPDC</shortName>
        <ecNumber evidence="6 7">4.1.1.20</ecNumber>
    </recommendedName>
</protein>
<feature type="modified residue" description="N6-(pyridoxal phosphate)lysine" evidence="6 8">
    <location>
        <position position="61"/>
    </location>
</feature>
<evidence type="ECO:0000313" key="13">
    <source>
        <dbReference type="Proteomes" id="UP000023351"/>
    </source>
</evidence>
<dbReference type="EMBL" id="JAOJ01000002">
    <property type="protein sequence ID" value="EUA71589.1"/>
    <property type="molecule type" value="Genomic_DNA"/>
</dbReference>
<keyword evidence="6" id="KW-0028">Amino-acid biosynthesis</keyword>
<dbReference type="InterPro" id="IPR029066">
    <property type="entry name" value="PLP-binding_barrel"/>
</dbReference>
<dbReference type="FunFam" id="3.20.20.10:FF:000003">
    <property type="entry name" value="Diaminopimelate decarboxylase"/>
    <property type="match status" value="1"/>
</dbReference>
<dbReference type="Gene3D" id="3.20.20.10">
    <property type="entry name" value="Alanine racemase"/>
    <property type="match status" value="1"/>
</dbReference>
<evidence type="ECO:0000256" key="6">
    <source>
        <dbReference type="HAMAP-Rule" id="MF_02120"/>
    </source>
</evidence>
<dbReference type="SUPFAM" id="SSF50621">
    <property type="entry name" value="Alanine racemase C-terminal domain-like"/>
    <property type="match status" value="1"/>
</dbReference>
<feature type="binding site" evidence="6">
    <location>
        <position position="285"/>
    </location>
    <ligand>
        <name>substrate</name>
    </ligand>
</feature>
<dbReference type="Pfam" id="PF02784">
    <property type="entry name" value="Orn_Arg_deC_N"/>
    <property type="match status" value="1"/>
</dbReference>
<gene>
    <name evidence="6" type="primary">lysA</name>
    <name evidence="12" type="ORF">I540_1071</name>
</gene>
<dbReference type="AlphaFoldDB" id="X8DT68"/>
<comment type="function">
    <text evidence="6">Specifically catalyzes the decarboxylation of meso-diaminopimelate (meso-DAP) to L-lysine.</text>
</comment>
<organism evidence="12 13">
    <name type="scientific">Mycobacteroides abscessus subsp. bolletii 1513</name>
    <dbReference type="NCBI Taxonomy" id="1299321"/>
    <lineage>
        <taxon>Bacteria</taxon>
        <taxon>Bacillati</taxon>
        <taxon>Actinomycetota</taxon>
        <taxon>Actinomycetes</taxon>
        <taxon>Mycobacteriales</taxon>
        <taxon>Mycobacteriaceae</taxon>
        <taxon>Mycobacteroides</taxon>
        <taxon>Mycobacteroides abscessus</taxon>
    </lineage>
</organism>
<dbReference type="InterPro" id="IPR000183">
    <property type="entry name" value="Orn/DAP/Arg_de-COase"/>
</dbReference>
<evidence type="ECO:0000256" key="10">
    <source>
        <dbReference type="SAM" id="MobiDB-lite"/>
    </source>
</evidence>
<comment type="catalytic activity">
    <reaction evidence="6 9">
        <text>meso-2,6-diaminopimelate + H(+) = L-lysine + CO2</text>
        <dbReference type="Rhea" id="RHEA:15101"/>
        <dbReference type="ChEBI" id="CHEBI:15378"/>
        <dbReference type="ChEBI" id="CHEBI:16526"/>
        <dbReference type="ChEBI" id="CHEBI:32551"/>
        <dbReference type="ChEBI" id="CHEBI:57791"/>
        <dbReference type="EC" id="4.1.1.20"/>
    </reaction>
</comment>
<feature type="binding site" evidence="6">
    <location>
        <position position="383"/>
    </location>
    <ligand>
        <name>substrate</name>
    </ligand>
</feature>
<keyword evidence="4 6" id="KW-0457">Lysine biosynthesis</keyword>
<evidence type="ECO:0000256" key="3">
    <source>
        <dbReference type="ARBA" id="ARBA00022898"/>
    </source>
</evidence>
<dbReference type="EC" id="4.1.1.20" evidence="6 7"/>
<reference evidence="12 13" key="1">
    <citation type="submission" date="2013-12" db="EMBL/GenBank/DDBJ databases">
        <authorList>
            <person name="Zelazny A."/>
            <person name="Olivier K."/>
            <person name="Holland S."/>
            <person name="Lenaerts A."/>
            <person name="Ordway D."/>
            <person name="DeGroote M.A."/>
            <person name="Parker T."/>
            <person name="Sizemore C."/>
            <person name="Tallon L.J."/>
            <person name="Sadzewicz L.K."/>
            <person name="Sengamalay N."/>
            <person name="Fraser C.M."/>
            <person name="Hine E."/>
            <person name="Shefchek K.A."/>
            <person name="Das S.P."/>
            <person name="Tettelin H."/>
        </authorList>
    </citation>
    <scope>NUCLEOTIDE SEQUENCE [LARGE SCALE GENOMIC DNA]</scope>
    <source>
        <strain evidence="12 13">1513</strain>
    </source>
</reference>
<dbReference type="InterPro" id="IPR002986">
    <property type="entry name" value="DAP_deCOOHase_LysA"/>
</dbReference>
<evidence type="ECO:0000256" key="8">
    <source>
        <dbReference type="PIRSR" id="PIRSR600183-50"/>
    </source>
</evidence>
<comment type="cofactor">
    <cofactor evidence="1 6 8 9">
        <name>pyridoxal 5'-phosphate</name>
        <dbReference type="ChEBI" id="CHEBI:597326"/>
    </cofactor>
</comment>
<dbReference type="PRINTS" id="PR01181">
    <property type="entry name" value="DAPDCRBXLASE"/>
</dbReference>
<comment type="caution">
    <text evidence="12">The sequence shown here is derived from an EMBL/GenBank/DDBJ whole genome shotgun (WGS) entry which is preliminary data.</text>
</comment>
<feature type="region of interest" description="Disordered" evidence="10">
    <location>
        <begin position="448"/>
        <end position="493"/>
    </location>
</feature>
<dbReference type="Gene3D" id="2.40.37.10">
    <property type="entry name" value="Lyase, Ornithine Decarboxylase, Chain A, domain 1"/>
    <property type="match status" value="1"/>
</dbReference>
<dbReference type="GO" id="GO:0009089">
    <property type="term" value="P:lysine biosynthetic process via diaminopimelate"/>
    <property type="evidence" value="ECO:0007669"/>
    <property type="project" value="UniProtKB-UniRule"/>
</dbReference>
<keyword evidence="3 6" id="KW-0663">Pyridoxal phosphate</keyword>
<dbReference type="GO" id="GO:0008836">
    <property type="term" value="F:diaminopimelate decarboxylase activity"/>
    <property type="evidence" value="ECO:0007669"/>
    <property type="project" value="UniProtKB-UniRule"/>
</dbReference>
<dbReference type="PRINTS" id="PR01179">
    <property type="entry name" value="ODADCRBXLASE"/>
</dbReference>
<dbReference type="PROSITE" id="PS00878">
    <property type="entry name" value="ODR_DC_2_1"/>
    <property type="match status" value="1"/>
</dbReference>
<feature type="binding site" evidence="6">
    <location>
        <position position="326"/>
    </location>
    <ligand>
        <name>substrate</name>
    </ligand>
</feature>
<feature type="active site" description="Proton donor" evidence="8">
    <location>
        <position position="353"/>
    </location>
</feature>
<dbReference type="NCBIfam" id="TIGR01048">
    <property type="entry name" value="lysA"/>
    <property type="match status" value="1"/>
</dbReference>
<evidence type="ECO:0000256" key="7">
    <source>
        <dbReference type="NCBIfam" id="TIGR01048"/>
    </source>
</evidence>
<evidence type="ECO:0000256" key="4">
    <source>
        <dbReference type="ARBA" id="ARBA00023154"/>
    </source>
</evidence>
<feature type="binding site" evidence="6">
    <location>
        <begin position="282"/>
        <end position="285"/>
    </location>
    <ligand>
        <name>pyridoxal 5'-phosphate</name>
        <dbReference type="ChEBI" id="CHEBI:597326"/>
    </ligand>
</feature>
<evidence type="ECO:0000256" key="5">
    <source>
        <dbReference type="ARBA" id="ARBA00023239"/>
    </source>
</evidence>
<sequence>MWPVTTHLDEQGRMCVGETALSEIADQFRTPAYVLDEEDFRHRARRYRSTLREIEVAYASKALLTADIARWVAQEGLSLDVCSSGELATALAGGFDPERIIMHGNAKTPDELSDAAAVGVGRIVVDSYTEIMFLATRLAKRQRVLVRVTPDIDIHGHAAVTTGVTDQKFGFPLHDGHAIEAARRVLDQPLLNLVGLHCHIGSQVTDCALYGETIRRMIAAMADIRARHGVILGELNIGGGHGVPYRSGDPELDLAELRDFIDDALDAACAAERFPRPRVVVEPGRAISARAGVTLYRVVSVKTQPGGRTFVAVDGGMSDNPRVSLYGAKYSVALANRHPSAPPQLVTVAGRHCESGDEIARDVSLPSDVRPGDVLAVACTGAYHHSMASSYNLVGRPPVVAVRDGRVRELVRRETIADLLSRDRGARARASERWAWVWSVRPSAAVWPHARDRESSGSPHFPVSSTPADRERVPGRQDGHSSAAPPTSSATSR</sequence>
<feature type="binding site" evidence="6">
    <location>
        <position position="383"/>
    </location>
    <ligand>
        <name>pyridoxal 5'-phosphate</name>
        <dbReference type="ChEBI" id="CHEBI:597326"/>
    </ligand>
</feature>
<dbReference type="CDD" id="cd06828">
    <property type="entry name" value="PLPDE_III_DapDC"/>
    <property type="match status" value="1"/>
</dbReference>